<sequence length="128" mass="14929">MMVNHMNPRQFKKLCAKCHCLVLKIDPSYAGSTHTALPGERYDWFHLDVLKGTKGFGERVGYEEPEWEDQSAWNMLTDMVFWHFAEIRDGEEQNGMPWASWPVGVKPTTWRDYLALGQRVALEVRRPC</sequence>
<proteinExistence type="predicted"/>
<evidence type="ECO:0000313" key="2">
    <source>
        <dbReference type="Proteomes" id="UP001405405"/>
    </source>
</evidence>
<gene>
    <name evidence="1" type="ORF">VA599_00525</name>
</gene>
<evidence type="ECO:0000313" key="1">
    <source>
        <dbReference type="EMBL" id="MEN7429206.1"/>
    </source>
</evidence>
<dbReference type="RefSeq" id="WP_346787317.1">
    <property type="nucleotide sequence ID" value="NZ_JAYFSJ010000001.1"/>
</dbReference>
<dbReference type="Proteomes" id="UP001405405">
    <property type="component" value="Unassembled WGS sequence"/>
</dbReference>
<name>A0ABV0CDD3_9NEIS</name>
<organism evidence="1 2">
    <name type="scientific">Chromobacterium indicum</name>
    <dbReference type="NCBI Taxonomy" id="3110228"/>
    <lineage>
        <taxon>Bacteria</taxon>
        <taxon>Pseudomonadati</taxon>
        <taxon>Pseudomonadota</taxon>
        <taxon>Betaproteobacteria</taxon>
        <taxon>Neisseriales</taxon>
        <taxon>Chromobacteriaceae</taxon>
        <taxon>Chromobacterium</taxon>
    </lineage>
</organism>
<evidence type="ECO:0008006" key="3">
    <source>
        <dbReference type="Google" id="ProtNLM"/>
    </source>
</evidence>
<reference evidence="1 2" key="1">
    <citation type="submission" date="2023-12" db="EMBL/GenBank/DDBJ databases">
        <title>Chromobacterium sp. strain TRC.1.1.SA producing antimicrobial pigment.</title>
        <authorList>
            <person name="Verma N."/>
            <person name="Choksket S."/>
            <person name="Pinnaka A.K."/>
            <person name="Korpole S."/>
        </authorList>
    </citation>
    <scope>NUCLEOTIDE SEQUENCE [LARGE SCALE GENOMIC DNA]</scope>
    <source>
        <strain evidence="1 2">TRC1.1.SA</strain>
    </source>
</reference>
<keyword evidence="2" id="KW-1185">Reference proteome</keyword>
<dbReference type="EMBL" id="JAYFSJ010000001">
    <property type="protein sequence ID" value="MEN7429206.1"/>
    <property type="molecule type" value="Genomic_DNA"/>
</dbReference>
<accession>A0ABV0CDD3</accession>
<protein>
    <recommendedName>
        <fullName evidence="3">DUF551 domain-containing protein</fullName>
    </recommendedName>
</protein>
<comment type="caution">
    <text evidence="1">The sequence shown here is derived from an EMBL/GenBank/DDBJ whole genome shotgun (WGS) entry which is preliminary data.</text>
</comment>